<evidence type="ECO:0000259" key="4">
    <source>
        <dbReference type="PROSITE" id="PS50987"/>
    </source>
</evidence>
<dbReference type="AlphaFoldDB" id="A0A5D4RMY2"/>
<dbReference type="PANTHER" id="PTHR33154:SF18">
    <property type="entry name" value="ARSENICAL RESISTANCE OPERON REPRESSOR"/>
    <property type="match status" value="1"/>
</dbReference>
<evidence type="ECO:0000256" key="3">
    <source>
        <dbReference type="ARBA" id="ARBA00023163"/>
    </source>
</evidence>
<reference evidence="5 6" key="1">
    <citation type="submission" date="2019-08" db="EMBL/GenBank/DDBJ databases">
        <title>Bacillus genomes from the desert of Cuatro Cienegas, Coahuila.</title>
        <authorList>
            <person name="Olmedo-Alvarez G."/>
        </authorList>
    </citation>
    <scope>NUCLEOTIDE SEQUENCE [LARGE SCALE GENOMIC DNA]</scope>
    <source>
        <strain evidence="5 6">CH446_14T</strain>
    </source>
</reference>
<dbReference type="InterPro" id="IPR036388">
    <property type="entry name" value="WH-like_DNA-bd_sf"/>
</dbReference>
<keyword evidence="2" id="KW-0238">DNA-binding</keyword>
<protein>
    <submittedName>
        <fullName evidence="5">Winged helix-turn-helix transcriptional regulator</fullName>
    </submittedName>
</protein>
<dbReference type="SUPFAM" id="SSF46785">
    <property type="entry name" value="Winged helix' DNA-binding domain"/>
    <property type="match status" value="1"/>
</dbReference>
<dbReference type="Gene3D" id="1.10.10.10">
    <property type="entry name" value="Winged helix-like DNA-binding domain superfamily/Winged helix DNA-binding domain"/>
    <property type="match status" value="1"/>
</dbReference>
<dbReference type="GO" id="GO:0003677">
    <property type="term" value="F:DNA binding"/>
    <property type="evidence" value="ECO:0007669"/>
    <property type="project" value="UniProtKB-KW"/>
</dbReference>
<evidence type="ECO:0000313" key="6">
    <source>
        <dbReference type="Proteomes" id="UP000322139"/>
    </source>
</evidence>
<dbReference type="InterPro" id="IPR051081">
    <property type="entry name" value="HTH_MetalResp_TranReg"/>
</dbReference>
<dbReference type="Pfam" id="PF01022">
    <property type="entry name" value="HTH_5"/>
    <property type="match status" value="1"/>
</dbReference>
<dbReference type="PRINTS" id="PR00778">
    <property type="entry name" value="HTHARSR"/>
</dbReference>
<dbReference type="InterPro" id="IPR001845">
    <property type="entry name" value="HTH_ArsR_DNA-bd_dom"/>
</dbReference>
<keyword evidence="3" id="KW-0804">Transcription</keyword>
<dbReference type="RefSeq" id="WP_148973175.1">
    <property type="nucleotide sequence ID" value="NZ_JBNIKU010000005.1"/>
</dbReference>
<sequence>MEHINLSGRKRESYKVEFSHSLLWECALGIAAVTNGALIDTLEHSAKLSGIRAGASARLKDQLDHIEKNNTWKSLLQLLHHVEARTLQDFVAAVEEMDGKELKQICLPFLGQEKEEARKRAAAGNEESLGELIRQVEGHKFFPAYISYIFKESPGKLKKHLISSMEGWYMEAIEPDKEELSAILEKDVQDKKMLSARISPEDLAETATGGITYLPEPGVYTVRLIPQYVYRPWTIEADLEGTKVFYYPVSNSSLPADVPDSPGYFLVQKQKALGDEFRLRIVKLLFKEDLPLQDITEELNIGKSTVHHHLKILRSAKLAEVHNHKYRLKKEAVLSLGKELERYLMGGSE</sequence>
<name>A0A5D4RMY2_9BACI</name>
<dbReference type="PROSITE" id="PS50987">
    <property type="entry name" value="HTH_ARSR_2"/>
    <property type="match status" value="1"/>
</dbReference>
<organism evidence="5 6">
    <name type="scientific">Bacillus infantis</name>
    <dbReference type="NCBI Taxonomy" id="324767"/>
    <lineage>
        <taxon>Bacteria</taxon>
        <taxon>Bacillati</taxon>
        <taxon>Bacillota</taxon>
        <taxon>Bacilli</taxon>
        <taxon>Bacillales</taxon>
        <taxon>Bacillaceae</taxon>
        <taxon>Bacillus</taxon>
    </lineage>
</organism>
<gene>
    <name evidence="5" type="ORF">FZD51_01815</name>
</gene>
<dbReference type="SMART" id="SM00418">
    <property type="entry name" value="HTH_ARSR"/>
    <property type="match status" value="1"/>
</dbReference>
<dbReference type="Proteomes" id="UP000322139">
    <property type="component" value="Unassembled WGS sequence"/>
</dbReference>
<evidence type="ECO:0000313" key="5">
    <source>
        <dbReference type="EMBL" id="TYS52199.1"/>
    </source>
</evidence>
<keyword evidence="1" id="KW-0805">Transcription regulation</keyword>
<dbReference type="InterPro" id="IPR011991">
    <property type="entry name" value="ArsR-like_HTH"/>
</dbReference>
<dbReference type="EMBL" id="VTER01000001">
    <property type="protein sequence ID" value="TYS52199.1"/>
    <property type="molecule type" value="Genomic_DNA"/>
</dbReference>
<proteinExistence type="predicted"/>
<comment type="caution">
    <text evidence="5">The sequence shown here is derived from an EMBL/GenBank/DDBJ whole genome shotgun (WGS) entry which is preliminary data.</text>
</comment>
<dbReference type="GO" id="GO:0003700">
    <property type="term" value="F:DNA-binding transcription factor activity"/>
    <property type="evidence" value="ECO:0007669"/>
    <property type="project" value="InterPro"/>
</dbReference>
<evidence type="ECO:0000256" key="1">
    <source>
        <dbReference type="ARBA" id="ARBA00023015"/>
    </source>
</evidence>
<evidence type="ECO:0000256" key="2">
    <source>
        <dbReference type="ARBA" id="ARBA00023125"/>
    </source>
</evidence>
<dbReference type="CDD" id="cd00090">
    <property type="entry name" value="HTH_ARSR"/>
    <property type="match status" value="1"/>
</dbReference>
<accession>A0A5D4RMY2</accession>
<dbReference type="PANTHER" id="PTHR33154">
    <property type="entry name" value="TRANSCRIPTIONAL REGULATOR, ARSR FAMILY"/>
    <property type="match status" value="1"/>
</dbReference>
<feature type="domain" description="HTH arsR-type" evidence="4">
    <location>
        <begin position="258"/>
        <end position="349"/>
    </location>
</feature>
<dbReference type="InterPro" id="IPR036390">
    <property type="entry name" value="WH_DNA-bd_sf"/>
</dbReference>